<dbReference type="InterPro" id="IPR011089">
    <property type="entry name" value="GmrSD_C"/>
</dbReference>
<organism evidence="3 4">
    <name type="scientific">Gardnerella vaginalis</name>
    <dbReference type="NCBI Taxonomy" id="2702"/>
    <lineage>
        <taxon>Bacteria</taxon>
        <taxon>Bacillati</taxon>
        <taxon>Actinomycetota</taxon>
        <taxon>Actinomycetes</taxon>
        <taxon>Bifidobacteriales</taxon>
        <taxon>Bifidobacteriaceae</taxon>
        <taxon>Gardnerella</taxon>
    </lineage>
</organism>
<proteinExistence type="predicted"/>
<reference evidence="3 4" key="1">
    <citation type="submission" date="2016-02" db="EMBL/GenBank/DDBJ databases">
        <title>Gardnerella vaginalis Subgroups Defined by cpn60 Sequencing and Sialidase Activity in Isolates from Canada, Belgium and Kenya.</title>
        <authorList>
            <person name="Schellenberg J."/>
            <person name="Paramel Jayaprakash T."/>
            <person name="Withana Gamage N."/>
            <person name="Patterson M.H."/>
            <person name="Vaneechoutte M."/>
            <person name="Hill J.E."/>
        </authorList>
    </citation>
    <scope>NUCLEOTIDE SEQUENCE [LARGE SCALE GENOMIC DNA]</scope>
    <source>
        <strain evidence="3 4">N160</strain>
    </source>
</reference>
<dbReference type="PANTHER" id="PTHR35149">
    <property type="entry name" value="SLL5132 PROTEIN"/>
    <property type="match status" value="1"/>
</dbReference>
<gene>
    <name evidence="3" type="ORF">AXE76_00030</name>
</gene>
<dbReference type="InterPro" id="IPR004919">
    <property type="entry name" value="GmrSD_N"/>
</dbReference>
<evidence type="ECO:0000259" key="1">
    <source>
        <dbReference type="Pfam" id="PF03235"/>
    </source>
</evidence>
<sequence>MNFSAKVIKVGDFFANKKYKIPRYQREYSWTSTQLNDFYSDIVSNIKLDTDGNYKTSEYFFGTVILVGDMSKCDKRIKIIDGQQRITTITIFLSVLSNILYRYDSDISDNIWRYVIAKEANSVSHTVLKNRTAYPYFQNRVQKRDIDINNKEKNDNIVVYNESIDSSEENLSNEAQLIKKAYDFFKKKLDANKLYNNDFGRSTLDKVEKLKLIRDQLLNSSFIYIISENIDDVNAIFENINSKGLHLSALDLIKNEIFSGEKTNVPMDDAKKIWSDIKENLRNNGEYISIQKFYRYFWMSRYKNCGEKTLYKDFKQTIPKEEYMNFLKDLRKASNLYSQIINPRDDYFRSSKTGNNVSKDDLAYFTRSLKNLQNTLGIEQVQVLLLSLVCKYEDGLLSFKNMRSVVKLLENYHFVYNGILTERTNKLVGIYGKAARDIYKSQDKIKISKTIDELKKNLIESLPKDKEKFKNKLSNLSYTSRINNLSKNKEKKNVLAKYVVYKLEEILSGSEKVYCDNEITIEHIIPASSNTKDKNELNIGNLIILEKKLNEECGNKTIEEKIDIYKKSQCFSVKKFLSQYGNGSSFSIENRAEDIADDIYDNIISKQN</sequence>
<comment type="caution">
    <text evidence="3">The sequence shown here is derived from an EMBL/GenBank/DDBJ whole genome shotgun (WGS) entry which is preliminary data.</text>
</comment>
<feature type="domain" description="GmrSD restriction endonucleases N-terminal" evidence="1">
    <location>
        <begin position="11"/>
        <end position="258"/>
    </location>
</feature>
<dbReference type="EMBL" id="LSLH01000001">
    <property type="protein sequence ID" value="RFD74661.1"/>
    <property type="molecule type" value="Genomic_DNA"/>
</dbReference>
<keyword evidence="4" id="KW-1185">Reference proteome</keyword>
<name>A0A3E1INU4_GARVA</name>
<evidence type="ECO:0008006" key="5">
    <source>
        <dbReference type="Google" id="ProtNLM"/>
    </source>
</evidence>
<evidence type="ECO:0000313" key="4">
    <source>
        <dbReference type="Proteomes" id="UP000258888"/>
    </source>
</evidence>
<protein>
    <recommendedName>
        <fullName evidence="5">DUF262 domain-containing protein</fullName>
    </recommendedName>
</protein>
<dbReference type="Pfam" id="PF03235">
    <property type="entry name" value="GmrSD_N"/>
    <property type="match status" value="1"/>
</dbReference>
<dbReference type="Proteomes" id="UP000258888">
    <property type="component" value="Unassembled WGS sequence"/>
</dbReference>
<evidence type="ECO:0000313" key="3">
    <source>
        <dbReference type="EMBL" id="RFD74661.1"/>
    </source>
</evidence>
<accession>A0A3E1INU4</accession>
<dbReference type="PANTHER" id="PTHR35149:SF2">
    <property type="entry name" value="DUF262 DOMAIN-CONTAINING PROTEIN"/>
    <property type="match status" value="1"/>
</dbReference>
<dbReference type="AlphaFoldDB" id="A0A3E1INU4"/>
<evidence type="ECO:0000259" key="2">
    <source>
        <dbReference type="Pfam" id="PF07510"/>
    </source>
</evidence>
<dbReference type="Pfam" id="PF07510">
    <property type="entry name" value="GmrSD_C"/>
    <property type="match status" value="1"/>
</dbReference>
<feature type="domain" description="GmrSD restriction endonucleases C-terminal" evidence="2">
    <location>
        <begin position="487"/>
        <end position="596"/>
    </location>
</feature>